<sequence length="112" mass="12849">MDTALWLCCFLPILLVLYERSRQQKTFLARRIAAKRKKGANPMTDLVKNYIGRECLIYTMNSQLAGVIKEVDGSWITVDNGKDLEAVNLDYVIRIREYPRNKNGKKKAIVGD</sequence>
<gene>
    <name evidence="1" type="ORF">H8710_05860</name>
</gene>
<evidence type="ECO:0000313" key="1">
    <source>
        <dbReference type="EMBL" id="MBC8559597.1"/>
    </source>
</evidence>
<accession>A0A926E3K2</accession>
<dbReference type="RefSeq" id="WP_249294489.1">
    <property type="nucleotide sequence ID" value="NZ_JACRSV010000001.1"/>
</dbReference>
<proteinExistence type="predicted"/>
<dbReference type="EMBL" id="JACRSV010000001">
    <property type="protein sequence ID" value="MBC8559597.1"/>
    <property type="molecule type" value="Genomic_DNA"/>
</dbReference>
<organism evidence="1 2">
    <name type="scientific">Fumia xinanensis</name>
    <dbReference type="NCBI Taxonomy" id="2763659"/>
    <lineage>
        <taxon>Bacteria</taxon>
        <taxon>Bacillati</taxon>
        <taxon>Bacillota</taxon>
        <taxon>Clostridia</taxon>
        <taxon>Eubacteriales</taxon>
        <taxon>Oscillospiraceae</taxon>
        <taxon>Fumia</taxon>
    </lineage>
</organism>
<dbReference type="AlphaFoldDB" id="A0A926E3K2"/>
<dbReference type="Proteomes" id="UP000610760">
    <property type="component" value="Unassembled WGS sequence"/>
</dbReference>
<protein>
    <submittedName>
        <fullName evidence="1">Uncharacterized protein</fullName>
    </submittedName>
</protein>
<evidence type="ECO:0000313" key="2">
    <source>
        <dbReference type="Proteomes" id="UP000610760"/>
    </source>
</evidence>
<comment type="caution">
    <text evidence="1">The sequence shown here is derived from an EMBL/GenBank/DDBJ whole genome shotgun (WGS) entry which is preliminary data.</text>
</comment>
<name>A0A926E3K2_9FIRM</name>
<keyword evidence="2" id="KW-1185">Reference proteome</keyword>
<reference evidence="1" key="1">
    <citation type="submission" date="2020-08" db="EMBL/GenBank/DDBJ databases">
        <title>Genome public.</title>
        <authorList>
            <person name="Liu C."/>
            <person name="Sun Q."/>
        </authorList>
    </citation>
    <scope>NUCLEOTIDE SEQUENCE</scope>
    <source>
        <strain evidence="1">NSJ-33</strain>
    </source>
</reference>